<dbReference type="Gene3D" id="1.10.506.10">
    <property type="entry name" value="GTPase Activation - p120gap, domain 1"/>
    <property type="match status" value="1"/>
</dbReference>
<protein>
    <submittedName>
        <fullName evidence="4">Neurofibromin</fullName>
    </submittedName>
</protein>
<reference evidence="4 5" key="1">
    <citation type="submission" date="2013-11" db="EMBL/GenBank/DDBJ databases">
        <title>Genome sequencing of Stegodyphus mimosarum.</title>
        <authorList>
            <person name="Bechsgaard J."/>
        </authorList>
    </citation>
    <scope>NUCLEOTIDE SEQUENCE [LARGE SCALE GENOMIC DNA]</scope>
</reference>
<keyword evidence="2" id="KW-0597">Phosphoprotein</keyword>
<dbReference type="InterPro" id="IPR001936">
    <property type="entry name" value="RasGAP_dom"/>
</dbReference>
<dbReference type="PANTHER" id="PTHR10194:SF142">
    <property type="entry name" value="NEUROFIBROMIN"/>
    <property type="match status" value="1"/>
</dbReference>
<dbReference type="AlphaFoldDB" id="A0A087ULY3"/>
<evidence type="ECO:0000256" key="2">
    <source>
        <dbReference type="ARBA" id="ARBA00022553"/>
    </source>
</evidence>
<proteinExistence type="predicted"/>
<dbReference type="PROSITE" id="PS50018">
    <property type="entry name" value="RAS_GTPASE_ACTIV_2"/>
    <property type="match status" value="1"/>
</dbReference>
<evidence type="ECO:0000313" key="4">
    <source>
        <dbReference type="EMBL" id="KFM78372.1"/>
    </source>
</evidence>
<dbReference type="Proteomes" id="UP000054359">
    <property type="component" value="Unassembled WGS sequence"/>
</dbReference>
<evidence type="ECO:0000256" key="1">
    <source>
        <dbReference type="ARBA" id="ARBA00022468"/>
    </source>
</evidence>
<dbReference type="EMBL" id="KK120488">
    <property type="protein sequence ID" value="KFM78372.1"/>
    <property type="molecule type" value="Genomic_DNA"/>
</dbReference>
<keyword evidence="5" id="KW-1185">Reference proteome</keyword>
<dbReference type="PANTHER" id="PTHR10194">
    <property type="entry name" value="RAS GTPASE-ACTIVATING PROTEINS"/>
    <property type="match status" value="1"/>
</dbReference>
<dbReference type="SUPFAM" id="SSF48350">
    <property type="entry name" value="GTPase activation domain, GAP"/>
    <property type="match status" value="1"/>
</dbReference>
<feature type="domain" description="Ras-GAP" evidence="3">
    <location>
        <begin position="1"/>
        <end position="69"/>
    </location>
</feature>
<dbReference type="InterPro" id="IPR039360">
    <property type="entry name" value="Ras_GTPase"/>
</dbReference>
<name>A0A087ULY3_STEMI</name>
<keyword evidence="1" id="KW-0343">GTPase activation</keyword>
<feature type="non-terminal residue" evidence="4">
    <location>
        <position position="87"/>
    </location>
</feature>
<dbReference type="InterPro" id="IPR008936">
    <property type="entry name" value="Rho_GTPase_activation_prot"/>
</dbReference>
<sequence length="87" mass="10074">MCHCLYQVLNKRFPNFPHNISAVGTVIFLRFINPAIVSPFEMGIVDKQPSGRTKRGLMLMSKILQNIANHVEFSKEQHMLPFNDFLR</sequence>
<dbReference type="Pfam" id="PF00616">
    <property type="entry name" value="RasGAP"/>
    <property type="match status" value="1"/>
</dbReference>
<dbReference type="GO" id="GO:0005096">
    <property type="term" value="F:GTPase activator activity"/>
    <property type="evidence" value="ECO:0007669"/>
    <property type="project" value="UniProtKB-KW"/>
</dbReference>
<organism evidence="4 5">
    <name type="scientific">Stegodyphus mimosarum</name>
    <name type="common">African social velvet spider</name>
    <dbReference type="NCBI Taxonomy" id="407821"/>
    <lineage>
        <taxon>Eukaryota</taxon>
        <taxon>Metazoa</taxon>
        <taxon>Ecdysozoa</taxon>
        <taxon>Arthropoda</taxon>
        <taxon>Chelicerata</taxon>
        <taxon>Arachnida</taxon>
        <taxon>Araneae</taxon>
        <taxon>Araneomorphae</taxon>
        <taxon>Entelegynae</taxon>
        <taxon>Eresoidea</taxon>
        <taxon>Eresidae</taxon>
        <taxon>Stegodyphus</taxon>
    </lineage>
</organism>
<dbReference type="OrthoDB" id="28245at2759"/>
<gene>
    <name evidence="4" type="ORF">X975_17007</name>
</gene>
<evidence type="ECO:0000313" key="5">
    <source>
        <dbReference type="Proteomes" id="UP000054359"/>
    </source>
</evidence>
<evidence type="ECO:0000259" key="3">
    <source>
        <dbReference type="PROSITE" id="PS50018"/>
    </source>
</evidence>
<dbReference type="STRING" id="407821.A0A087ULY3"/>
<accession>A0A087ULY3</accession>